<comment type="caution">
    <text evidence="2">The sequence shown here is derived from an EMBL/GenBank/DDBJ whole genome shotgun (WGS) entry which is preliminary data.</text>
</comment>
<name>A0ABU8FAH1_9BACI</name>
<keyword evidence="1" id="KW-1133">Transmembrane helix</keyword>
<organism evidence="2 3">
    <name type="scientific">Psychrobacillus mangrovi</name>
    <dbReference type="NCBI Taxonomy" id="3117745"/>
    <lineage>
        <taxon>Bacteria</taxon>
        <taxon>Bacillati</taxon>
        <taxon>Bacillota</taxon>
        <taxon>Bacilli</taxon>
        <taxon>Bacillales</taxon>
        <taxon>Bacillaceae</taxon>
        <taxon>Psychrobacillus</taxon>
    </lineage>
</organism>
<feature type="transmembrane region" description="Helical" evidence="1">
    <location>
        <begin position="32"/>
        <end position="48"/>
    </location>
</feature>
<sequence length="125" mass="14426">MLKQIDHFYKYIMITLLVVYLINYVYFGKATITFIIVALAIVLELIRQRHHIKQLTYAQLSIIGVVLLAGIAGIIYLFVLFRIFIVPLSLPTAVEDILLIVFALICLYVLGFFLKKLYVHAIEKH</sequence>
<evidence type="ECO:0000313" key="3">
    <source>
        <dbReference type="Proteomes" id="UP001364890"/>
    </source>
</evidence>
<evidence type="ECO:0000256" key="1">
    <source>
        <dbReference type="SAM" id="Phobius"/>
    </source>
</evidence>
<dbReference type="RefSeq" id="WP_336499555.1">
    <property type="nucleotide sequence ID" value="NZ_JBAWSY010000038.1"/>
</dbReference>
<gene>
    <name evidence="2" type="ORF">WAX74_20640</name>
</gene>
<reference evidence="2 3" key="1">
    <citation type="submission" date="2024-01" db="EMBL/GenBank/DDBJ databases">
        <title>Seven novel Bacillus-like species.</title>
        <authorList>
            <person name="Liu G."/>
        </authorList>
    </citation>
    <scope>NUCLEOTIDE SEQUENCE [LARGE SCALE GENOMIC DNA]</scope>
    <source>
        <strain evidence="2 3">FJAT-51614</strain>
    </source>
</reference>
<keyword evidence="3" id="KW-1185">Reference proteome</keyword>
<dbReference type="Proteomes" id="UP001364890">
    <property type="component" value="Unassembled WGS sequence"/>
</dbReference>
<evidence type="ECO:0000313" key="2">
    <source>
        <dbReference type="EMBL" id="MEI4772007.1"/>
    </source>
</evidence>
<protein>
    <submittedName>
        <fullName evidence="2">Uncharacterized protein</fullName>
    </submittedName>
</protein>
<dbReference type="EMBL" id="JBAWSY010000038">
    <property type="protein sequence ID" value="MEI4772007.1"/>
    <property type="molecule type" value="Genomic_DNA"/>
</dbReference>
<keyword evidence="1" id="KW-0472">Membrane</keyword>
<feature type="transmembrane region" description="Helical" evidence="1">
    <location>
        <begin position="7"/>
        <end position="26"/>
    </location>
</feature>
<proteinExistence type="predicted"/>
<accession>A0ABU8FAH1</accession>
<keyword evidence="1" id="KW-0812">Transmembrane</keyword>
<feature type="transmembrane region" description="Helical" evidence="1">
    <location>
        <begin position="97"/>
        <end position="114"/>
    </location>
</feature>
<feature type="transmembrane region" description="Helical" evidence="1">
    <location>
        <begin position="60"/>
        <end position="85"/>
    </location>
</feature>